<dbReference type="AlphaFoldDB" id="A0A8H8NT92"/>
<accession>A0A8H8NT92</accession>
<dbReference type="EMBL" id="CP059660">
    <property type="protein sequence ID" value="QRW17807.1"/>
    <property type="molecule type" value="Genomic_DNA"/>
</dbReference>
<name>A0A8H8NT92_9AGAM</name>
<dbReference type="Proteomes" id="UP000650533">
    <property type="component" value="Chromosome 3"/>
</dbReference>
<feature type="region of interest" description="Disordered" evidence="1">
    <location>
        <begin position="320"/>
        <end position="356"/>
    </location>
</feature>
<organism evidence="2 3">
    <name type="scientific">Rhizoctonia solani</name>
    <dbReference type="NCBI Taxonomy" id="456999"/>
    <lineage>
        <taxon>Eukaryota</taxon>
        <taxon>Fungi</taxon>
        <taxon>Dikarya</taxon>
        <taxon>Basidiomycota</taxon>
        <taxon>Agaricomycotina</taxon>
        <taxon>Agaricomycetes</taxon>
        <taxon>Cantharellales</taxon>
        <taxon>Ceratobasidiaceae</taxon>
        <taxon>Rhizoctonia</taxon>
    </lineage>
</organism>
<reference evidence="2" key="1">
    <citation type="submission" date="2020-05" db="EMBL/GenBank/DDBJ databases">
        <title>Evolutionary and genomic comparisons of hybrid uninucleate and nonhybrid Rhizoctonia fungi.</title>
        <authorList>
            <person name="Li C."/>
            <person name="Chen X."/>
        </authorList>
    </citation>
    <scope>NUCLEOTIDE SEQUENCE</scope>
    <source>
        <strain evidence="2">AG-1 IA</strain>
    </source>
</reference>
<feature type="compositionally biased region" description="Polar residues" evidence="1">
    <location>
        <begin position="231"/>
        <end position="243"/>
    </location>
</feature>
<evidence type="ECO:0000313" key="3">
    <source>
        <dbReference type="Proteomes" id="UP000650533"/>
    </source>
</evidence>
<evidence type="ECO:0000313" key="2">
    <source>
        <dbReference type="EMBL" id="QRW17807.1"/>
    </source>
</evidence>
<feature type="region of interest" description="Disordered" evidence="1">
    <location>
        <begin position="149"/>
        <end position="174"/>
    </location>
</feature>
<gene>
    <name evidence="2" type="ORF">RhiXN_02731</name>
</gene>
<dbReference type="RefSeq" id="XP_043178044.1">
    <property type="nucleotide sequence ID" value="XM_043322548.1"/>
</dbReference>
<protein>
    <submittedName>
        <fullName evidence="2">Uncharacterized protein</fullName>
    </submittedName>
</protein>
<sequence length="356" mass="39536">MGKVFSHKYYKVNGTIWAWSDPANALLVSLFNSNIMETIEFAISSNPFQAPHVVVTHSPGEEPKYLDTHGNPDQLTDALRPLFQTLGLYTSSIIYWSNRHGPTFTPASYGHVLRTRRLCGTCAPQLINRQNIFHRVSIQFHEGLRRARVRRQQRSRSHITISNAHSEETDVEPPIRIKAVTRGFSDTDAAASLFGSWDYVPTASRRSRANGRVGDYIRESDDEEDDDDDGSISTSPHSPTIGSDTYEVLRRLGMVHCAAECDGESEASAEDCDDIESESEDEYIGDMTIPIIPHFPTIHRQSPNSTSDSLSSSESIDLASLVHTEADEQSSVSSYLVDEDSFESGSETPDTDEGDC</sequence>
<proteinExistence type="predicted"/>
<feature type="region of interest" description="Disordered" evidence="1">
    <location>
        <begin position="211"/>
        <end position="244"/>
    </location>
</feature>
<feature type="compositionally biased region" description="Acidic residues" evidence="1">
    <location>
        <begin position="220"/>
        <end position="230"/>
    </location>
</feature>
<dbReference type="KEGG" id="rsx:RhiXN_02731"/>
<evidence type="ECO:0000256" key="1">
    <source>
        <dbReference type="SAM" id="MobiDB-lite"/>
    </source>
</evidence>
<dbReference type="GeneID" id="67025011"/>